<sequence>MSIVNYFGKIKSKYEPFEYPYVYKGNKCTYNHNNTQISHRDSVSGEWRILISNKENEHKYNLLRSQLQTRGVIETNICVNNINETFHLCLDKINEFIFSINTIDNIDIAPPLNMIEILILKISGLDLHVKHLDKTNKPLMDDMTLLQNKLILIETQINLYKKKEEIRDELNECFRKQTEEANEGIKELKEIRDELNECFRKQTEEANEGIKELKEYFEEFKDELKENFKPIVPLNIETKDIHYTTLVTTQKKQEFISTMKPYIKKLKQVNEQVVEQVVEQVENIQIINDVEIDYCLNLCVFCIFVCSYYIICIFVCSYYIINL</sequence>
<evidence type="ECO:0000256" key="1">
    <source>
        <dbReference type="SAM" id="Coils"/>
    </source>
</evidence>
<keyword evidence="2" id="KW-1133">Transmembrane helix</keyword>
<feature type="transmembrane region" description="Helical" evidence="2">
    <location>
        <begin position="294"/>
        <end position="321"/>
    </location>
</feature>
<keyword evidence="2" id="KW-0472">Membrane</keyword>
<evidence type="ECO:0000313" key="3">
    <source>
        <dbReference type="EMBL" id="QHT32453.1"/>
    </source>
</evidence>
<accession>A0A6C0EV97</accession>
<protein>
    <submittedName>
        <fullName evidence="3">Uncharacterized protein</fullName>
    </submittedName>
</protein>
<dbReference type="AlphaFoldDB" id="A0A6C0EV97"/>
<name>A0A6C0EV97_9ZZZZ</name>
<keyword evidence="2" id="KW-0812">Transmembrane</keyword>
<reference evidence="3" key="1">
    <citation type="journal article" date="2020" name="Nature">
        <title>Giant virus diversity and host interactions through global metagenomics.</title>
        <authorList>
            <person name="Schulz F."/>
            <person name="Roux S."/>
            <person name="Paez-Espino D."/>
            <person name="Jungbluth S."/>
            <person name="Walsh D.A."/>
            <person name="Denef V.J."/>
            <person name="McMahon K.D."/>
            <person name="Konstantinidis K.T."/>
            <person name="Eloe-Fadrosh E.A."/>
            <person name="Kyrpides N.C."/>
            <person name="Woyke T."/>
        </authorList>
    </citation>
    <scope>NUCLEOTIDE SEQUENCE</scope>
    <source>
        <strain evidence="3">GVMAG-M-3300009159-65</strain>
    </source>
</reference>
<organism evidence="3">
    <name type="scientific">viral metagenome</name>
    <dbReference type="NCBI Taxonomy" id="1070528"/>
    <lineage>
        <taxon>unclassified sequences</taxon>
        <taxon>metagenomes</taxon>
        <taxon>organismal metagenomes</taxon>
    </lineage>
</organism>
<keyword evidence="1" id="KW-0175">Coiled coil</keyword>
<feature type="coiled-coil region" evidence="1">
    <location>
        <begin position="174"/>
        <end position="223"/>
    </location>
</feature>
<dbReference type="EMBL" id="MN738942">
    <property type="protein sequence ID" value="QHT32453.1"/>
    <property type="molecule type" value="Genomic_DNA"/>
</dbReference>
<proteinExistence type="predicted"/>
<evidence type="ECO:0000256" key="2">
    <source>
        <dbReference type="SAM" id="Phobius"/>
    </source>
</evidence>